<gene>
    <name evidence="2" type="ORF">GALMADRAFT_80270</name>
</gene>
<name>A0A067S861_GALM3</name>
<dbReference type="STRING" id="685588.A0A067S861"/>
<dbReference type="OrthoDB" id="2576233at2759"/>
<proteinExistence type="predicted"/>
<evidence type="ECO:0000256" key="1">
    <source>
        <dbReference type="SAM" id="MobiDB-lite"/>
    </source>
</evidence>
<reference evidence="3" key="1">
    <citation type="journal article" date="2014" name="Proc. Natl. Acad. Sci. U.S.A.">
        <title>Extensive sampling of basidiomycete genomes demonstrates inadequacy of the white-rot/brown-rot paradigm for wood decay fungi.</title>
        <authorList>
            <person name="Riley R."/>
            <person name="Salamov A.A."/>
            <person name="Brown D.W."/>
            <person name="Nagy L.G."/>
            <person name="Floudas D."/>
            <person name="Held B.W."/>
            <person name="Levasseur A."/>
            <person name="Lombard V."/>
            <person name="Morin E."/>
            <person name="Otillar R."/>
            <person name="Lindquist E.A."/>
            <person name="Sun H."/>
            <person name="LaButti K.M."/>
            <person name="Schmutz J."/>
            <person name="Jabbour D."/>
            <person name="Luo H."/>
            <person name="Baker S.E."/>
            <person name="Pisabarro A.G."/>
            <person name="Walton J.D."/>
            <person name="Blanchette R.A."/>
            <person name="Henrissat B."/>
            <person name="Martin F."/>
            <person name="Cullen D."/>
            <person name="Hibbett D.S."/>
            <person name="Grigoriev I.V."/>
        </authorList>
    </citation>
    <scope>NUCLEOTIDE SEQUENCE [LARGE SCALE GENOMIC DNA]</scope>
    <source>
        <strain evidence="3">CBS 339.88</strain>
    </source>
</reference>
<evidence type="ECO:0000313" key="3">
    <source>
        <dbReference type="Proteomes" id="UP000027222"/>
    </source>
</evidence>
<dbReference type="AlphaFoldDB" id="A0A067S861"/>
<feature type="compositionally biased region" description="Polar residues" evidence="1">
    <location>
        <begin position="21"/>
        <end position="35"/>
    </location>
</feature>
<accession>A0A067S861</accession>
<dbReference type="HOGENOM" id="CLU_006344_4_3_1"/>
<keyword evidence="3" id="KW-1185">Reference proteome</keyword>
<evidence type="ECO:0000313" key="2">
    <source>
        <dbReference type="EMBL" id="KDR67060.1"/>
    </source>
</evidence>
<dbReference type="EMBL" id="KL142418">
    <property type="protein sequence ID" value="KDR67060.1"/>
    <property type="molecule type" value="Genomic_DNA"/>
</dbReference>
<feature type="region of interest" description="Disordered" evidence="1">
    <location>
        <begin position="1"/>
        <end position="74"/>
    </location>
</feature>
<dbReference type="InterPro" id="IPR041078">
    <property type="entry name" value="Plavaka"/>
</dbReference>
<feature type="compositionally biased region" description="Acidic residues" evidence="1">
    <location>
        <begin position="38"/>
        <end position="47"/>
    </location>
</feature>
<organism evidence="2 3">
    <name type="scientific">Galerina marginata (strain CBS 339.88)</name>
    <dbReference type="NCBI Taxonomy" id="685588"/>
    <lineage>
        <taxon>Eukaryota</taxon>
        <taxon>Fungi</taxon>
        <taxon>Dikarya</taxon>
        <taxon>Basidiomycota</taxon>
        <taxon>Agaricomycotina</taxon>
        <taxon>Agaricomycetes</taxon>
        <taxon>Agaricomycetidae</taxon>
        <taxon>Agaricales</taxon>
        <taxon>Agaricineae</taxon>
        <taxon>Strophariaceae</taxon>
        <taxon>Galerina</taxon>
    </lineage>
</organism>
<protein>
    <submittedName>
        <fullName evidence="2">Uncharacterized protein</fullName>
    </submittedName>
</protein>
<dbReference type="Pfam" id="PF18759">
    <property type="entry name" value="Plavaka"/>
    <property type="match status" value="1"/>
</dbReference>
<sequence>MEAVAFQGDAFGSAEDYVTDNFGQNEPASPPWSNTDVVSEDDEEDVAQFESIWEPARDGAPAEGAGPEELEEDNADIDNLDEELEEEATDRRTAEWVIIGDGHGVKPAVVFRYTDEYPTSGAGGVLAHEKTTDMNYRTSVSGQNNPWAPFKSKMDWEVTLWAKLRGPGSTAFSDLLSTPGVCERLDLSYKSSDGLNKIIDNKLPGRPQFNRHEVVQSGEALEFYSRDILECLIALWGDPDFSPDLLTQPERHYADKDMTIQMYHDMNTGNWWWTTQVQSETRRKNITIVPIIISSDKTQLTTFRGKQAYPVYLTIGNLPKHIRRKPSRQGQVLLRYLPTSKLDHIKNKASYRRCLSNLFHHCMQYIVKPLERAGRNRIILTSGDGAARRCFPILAAYVGDYPEQILVGLVKKGKCPICPAHRDEIGNWDSILEPRNVNQVIEALNSIDKGAAKFTKACASAGIKPVQCVFWKALPYIDIYRSITPDILHQLYQGLLKHVIAWISRFLLALVADVRLPGGHSNARLVRTVCAVLDFIYLARYPIHTTETLDQMDAALKAFHDNRDIFISLGVHTHFHILKLHNIGHYHELIELYGNTDNFNTEFTERLHIDMAKDAYATSIHPTHRAGSLDDIQSKYGATHFIPALSHFVSQYQNPELSKAQVEAASHSVHIPFSKLSAQRASSHRIKFVSYDLYDLNPLDEVVVDSIHTDPVHLDKYRKVVPGRFDTAIISVSAGSTGSDVKGASLYF</sequence>
<dbReference type="Proteomes" id="UP000027222">
    <property type="component" value="Unassembled WGS sequence"/>
</dbReference>